<dbReference type="RefSeq" id="WP_173780584.1">
    <property type="nucleotide sequence ID" value="NZ_JABSNO010000039.1"/>
</dbReference>
<dbReference type="InterPro" id="IPR051553">
    <property type="entry name" value="Ran_GTPase-activating"/>
</dbReference>
<comment type="caution">
    <text evidence="7">The sequence shown here is derived from an EMBL/GenBank/DDBJ whole genome shotgun (WGS) entry which is preliminary data.</text>
</comment>
<proteinExistence type="predicted"/>
<evidence type="ECO:0000256" key="4">
    <source>
        <dbReference type="SAM" id="SignalP"/>
    </source>
</evidence>
<dbReference type="Pfam" id="PF18962">
    <property type="entry name" value="Por_Secre_tail"/>
    <property type="match status" value="1"/>
</dbReference>
<keyword evidence="1" id="KW-0344">Guanine-nucleotide releasing factor</keyword>
<dbReference type="EMBL" id="JABSNO010000039">
    <property type="protein sequence ID" value="NRS94049.1"/>
    <property type="molecule type" value="Genomic_DNA"/>
</dbReference>
<dbReference type="SUPFAM" id="SSF50985">
    <property type="entry name" value="RCC1/BLIP-II"/>
    <property type="match status" value="2"/>
</dbReference>
<dbReference type="PROSITE" id="PS50012">
    <property type="entry name" value="RCC1_3"/>
    <property type="match status" value="4"/>
</dbReference>
<feature type="chain" id="PRO_5035279362" evidence="4">
    <location>
        <begin position="32"/>
        <end position="485"/>
    </location>
</feature>
<evidence type="ECO:0000256" key="2">
    <source>
        <dbReference type="ARBA" id="ARBA00022729"/>
    </source>
</evidence>
<keyword evidence="2 4" id="KW-0732">Signal</keyword>
<protein>
    <submittedName>
        <fullName evidence="7">Alpha-tubulin suppressor-like RCC1 family protein</fullName>
    </submittedName>
</protein>
<dbReference type="PRINTS" id="PR00633">
    <property type="entry name" value="RCCNDNSATION"/>
</dbReference>
<dbReference type="Pfam" id="PF25390">
    <property type="entry name" value="WD40_RLD"/>
    <property type="match status" value="1"/>
</dbReference>
<keyword evidence="8" id="KW-1185">Reference proteome</keyword>
<name>A0A8J8GD51_9FLAO</name>
<evidence type="ECO:0000259" key="6">
    <source>
        <dbReference type="Pfam" id="PF25390"/>
    </source>
</evidence>
<evidence type="ECO:0000313" key="7">
    <source>
        <dbReference type="EMBL" id="NRS94049.1"/>
    </source>
</evidence>
<evidence type="ECO:0000256" key="1">
    <source>
        <dbReference type="ARBA" id="ARBA00022658"/>
    </source>
</evidence>
<evidence type="ECO:0000256" key="3">
    <source>
        <dbReference type="ARBA" id="ARBA00022737"/>
    </source>
</evidence>
<dbReference type="InterPro" id="IPR026444">
    <property type="entry name" value="Secre_tail"/>
</dbReference>
<sequence length="485" mass="51525">MEKNYFHFKNKLSATLLLAAFLLFSFTNVKAQCSTTGWVKIEKGLYHSVALKSDGTIWMWGLNTQGLLGNGSAAQTVVKNPTQIGTDTDWTDISSGCIFVLAKKSNGTLYGWGDNGYGNFGLGNNTDLSTPTQLFGGATVKSFFAGYYHSMVVKTDGTMWGAGYNAWGNIGNGNTTGSHNTWKQETSLATDWEKTAAGWYNSFGIKSDGTLWSCGTNVEGQTGTGASGSPSSSFVKIGTDTDWADVSCGVYHVLGLKTTGKLFGWGASHNGRLGIVGAGAQYFRSPQAIEAASNFSAIGAGFDNSFILKTDGKMFSMGVNDSGMLGTGAAGGDTNSLAPQQVGTDSDWAVICRTHGENMAGAIKTNTTMWNWGSDSNYQLGNDNGVAANQSLPSQVVCASTLSSNDVVAQKSTSSIYPNPAKENITVQSQQKISKIRIYNIAGSLIKNFSFGNDYKVNINVSDLTTGVYIVKINEENTGIKLIKK</sequence>
<organism evidence="7 8">
    <name type="scientific">Frigoriflavimonas asaccharolytica</name>
    <dbReference type="NCBI Taxonomy" id="2735899"/>
    <lineage>
        <taxon>Bacteria</taxon>
        <taxon>Pseudomonadati</taxon>
        <taxon>Bacteroidota</taxon>
        <taxon>Flavobacteriia</taxon>
        <taxon>Flavobacteriales</taxon>
        <taxon>Weeksellaceae</taxon>
        <taxon>Frigoriflavimonas</taxon>
    </lineage>
</organism>
<feature type="signal peptide" evidence="4">
    <location>
        <begin position="1"/>
        <end position="31"/>
    </location>
</feature>
<dbReference type="PANTHER" id="PTHR45982">
    <property type="entry name" value="REGULATOR OF CHROMOSOME CONDENSATION"/>
    <property type="match status" value="1"/>
</dbReference>
<evidence type="ECO:0000313" key="8">
    <source>
        <dbReference type="Proteomes" id="UP000610746"/>
    </source>
</evidence>
<feature type="domain" description="RCC1-like" evidence="6">
    <location>
        <begin position="33"/>
        <end position="343"/>
    </location>
</feature>
<dbReference type="InterPro" id="IPR000408">
    <property type="entry name" value="Reg_chr_condens"/>
</dbReference>
<dbReference type="NCBIfam" id="TIGR04183">
    <property type="entry name" value="Por_Secre_tail"/>
    <property type="match status" value="1"/>
</dbReference>
<dbReference type="Proteomes" id="UP000610746">
    <property type="component" value="Unassembled WGS sequence"/>
</dbReference>
<reference evidence="7" key="1">
    <citation type="submission" date="2020-05" db="EMBL/GenBank/DDBJ databases">
        <title>Genomic Encyclopedia of Type Strains, Phase IV (KMG-V): Genome sequencing to study the core and pangenomes of soil and plant-associated prokaryotes.</title>
        <authorList>
            <person name="Whitman W."/>
        </authorList>
    </citation>
    <scope>NUCLEOTIDE SEQUENCE</scope>
    <source>
        <strain evidence="7">16F</strain>
    </source>
</reference>
<feature type="domain" description="Secretion system C-terminal sorting" evidence="5">
    <location>
        <begin position="416"/>
        <end position="479"/>
    </location>
</feature>
<keyword evidence="3" id="KW-0677">Repeat</keyword>
<gene>
    <name evidence="7" type="ORF">HNQ03_003149</name>
</gene>
<dbReference type="AlphaFoldDB" id="A0A8J8GD51"/>
<evidence type="ECO:0000259" key="5">
    <source>
        <dbReference type="Pfam" id="PF18962"/>
    </source>
</evidence>
<dbReference type="Gene3D" id="2.130.10.30">
    <property type="entry name" value="Regulator of chromosome condensation 1/beta-lactamase-inhibitor protein II"/>
    <property type="match status" value="2"/>
</dbReference>
<dbReference type="InterPro" id="IPR009091">
    <property type="entry name" value="RCC1/BLIP-II"/>
</dbReference>
<dbReference type="InterPro" id="IPR058923">
    <property type="entry name" value="RCC1-like_dom"/>
</dbReference>
<dbReference type="PANTHER" id="PTHR45982:SF1">
    <property type="entry name" value="REGULATOR OF CHROMOSOME CONDENSATION"/>
    <property type="match status" value="1"/>
</dbReference>
<accession>A0A8J8GD51</accession>